<dbReference type="GO" id="GO:0005525">
    <property type="term" value="F:GTP binding"/>
    <property type="evidence" value="ECO:0007669"/>
    <property type="project" value="UniProtKB-KW"/>
</dbReference>
<accession>A0A699ZY51</accession>
<dbReference type="InterPro" id="IPR027417">
    <property type="entry name" value="P-loop_NTPase"/>
</dbReference>
<feature type="non-terminal residue" evidence="6">
    <location>
        <position position="218"/>
    </location>
</feature>
<dbReference type="PANTHER" id="PTHR10465">
    <property type="entry name" value="TRANSMEMBRANE GTPASE FZO1"/>
    <property type="match status" value="1"/>
</dbReference>
<dbReference type="GO" id="GO:0003924">
    <property type="term" value="F:GTPase activity"/>
    <property type="evidence" value="ECO:0007669"/>
    <property type="project" value="InterPro"/>
</dbReference>
<dbReference type="Gene3D" id="3.40.50.300">
    <property type="entry name" value="P-loop containing nucleotide triphosphate hydrolases"/>
    <property type="match status" value="1"/>
</dbReference>
<dbReference type="InterPro" id="IPR027094">
    <property type="entry name" value="Mitofusin_fam"/>
</dbReference>
<dbReference type="PANTHER" id="PTHR10465:SF0">
    <property type="entry name" value="SARCALUMENIN"/>
    <property type="match status" value="1"/>
</dbReference>
<organism evidence="6 7">
    <name type="scientific">Haematococcus lacustris</name>
    <name type="common">Green alga</name>
    <name type="synonym">Haematococcus pluvialis</name>
    <dbReference type="NCBI Taxonomy" id="44745"/>
    <lineage>
        <taxon>Eukaryota</taxon>
        <taxon>Viridiplantae</taxon>
        <taxon>Chlorophyta</taxon>
        <taxon>core chlorophytes</taxon>
        <taxon>Chlorophyceae</taxon>
        <taxon>CS clade</taxon>
        <taxon>Chlamydomonadales</taxon>
        <taxon>Haematococcaceae</taxon>
        <taxon>Haematococcus</taxon>
    </lineage>
</organism>
<sequence>VERLLSGVDACVYLLDYTKLKTQDEASLLQRLKQVNPALVRRLSQRFFFVVNKVDAAQTTSGHDLEATRAYVADLVVLVSARNALLSRCILRGNASPEARAQFLALAFGAFANQALITEDSMRAAARALLADSGVLDLESQVLGHLWVHGSKVKQLALADDLDRLLAEVHGVSITCHAALTASCQALAQRSTELQEHLDATSAAVKATTQHADDLGDQ</sequence>
<evidence type="ECO:0000313" key="6">
    <source>
        <dbReference type="EMBL" id="GFH20932.1"/>
    </source>
</evidence>
<comment type="caution">
    <text evidence="6">The sequence shown here is derived from an EMBL/GenBank/DDBJ whole genome shotgun (WGS) entry which is preliminary data.</text>
</comment>
<evidence type="ECO:0000313" key="7">
    <source>
        <dbReference type="Proteomes" id="UP000485058"/>
    </source>
</evidence>
<proteinExistence type="predicted"/>
<gene>
    <name evidence="6" type="ORF">HaLaN_18140</name>
</gene>
<keyword evidence="5" id="KW-0472">Membrane</keyword>
<evidence type="ECO:0000256" key="2">
    <source>
        <dbReference type="ARBA" id="ARBA00022741"/>
    </source>
</evidence>
<dbReference type="AlphaFoldDB" id="A0A699ZY51"/>
<name>A0A699ZY51_HAELA</name>
<evidence type="ECO:0000256" key="4">
    <source>
        <dbReference type="ARBA" id="ARBA00023134"/>
    </source>
</evidence>
<keyword evidence="7" id="KW-1185">Reference proteome</keyword>
<dbReference type="Proteomes" id="UP000485058">
    <property type="component" value="Unassembled WGS sequence"/>
</dbReference>
<feature type="non-terminal residue" evidence="6">
    <location>
        <position position="1"/>
    </location>
</feature>
<dbReference type="GO" id="GO:0051646">
    <property type="term" value="P:mitochondrion localization"/>
    <property type="evidence" value="ECO:0007669"/>
    <property type="project" value="TreeGrafter"/>
</dbReference>
<evidence type="ECO:0000256" key="1">
    <source>
        <dbReference type="ARBA" id="ARBA00004370"/>
    </source>
</evidence>
<keyword evidence="4" id="KW-0342">GTP-binding</keyword>
<comment type="subcellular location">
    <subcellularLocation>
        <location evidence="1">Membrane</location>
    </subcellularLocation>
</comment>
<reference evidence="6 7" key="1">
    <citation type="submission" date="2020-02" db="EMBL/GenBank/DDBJ databases">
        <title>Draft genome sequence of Haematococcus lacustris strain NIES-144.</title>
        <authorList>
            <person name="Morimoto D."/>
            <person name="Nakagawa S."/>
            <person name="Yoshida T."/>
            <person name="Sawayama S."/>
        </authorList>
    </citation>
    <scope>NUCLEOTIDE SEQUENCE [LARGE SCALE GENOMIC DNA]</scope>
    <source>
        <strain evidence="6 7">NIES-144</strain>
    </source>
</reference>
<dbReference type="GO" id="GO:0005741">
    <property type="term" value="C:mitochondrial outer membrane"/>
    <property type="evidence" value="ECO:0007669"/>
    <property type="project" value="TreeGrafter"/>
</dbReference>
<keyword evidence="3" id="KW-0378">Hydrolase</keyword>
<protein>
    <submittedName>
        <fullName evidence="6">Uncharacterized protein</fullName>
    </submittedName>
</protein>
<keyword evidence="2" id="KW-0547">Nucleotide-binding</keyword>
<evidence type="ECO:0000256" key="5">
    <source>
        <dbReference type="ARBA" id="ARBA00023136"/>
    </source>
</evidence>
<evidence type="ECO:0000256" key="3">
    <source>
        <dbReference type="ARBA" id="ARBA00022801"/>
    </source>
</evidence>
<dbReference type="EMBL" id="BLLF01001728">
    <property type="protein sequence ID" value="GFH20932.1"/>
    <property type="molecule type" value="Genomic_DNA"/>
</dbReference>
<dbReference type="GO" id="GO:0008053">
    <property type="term" value="P:mitochondrial fusion"/>
    <property type="evidence" value="ECO:0007669"/>
    <property type="project" value="TreeGrafter"/>
</dbReference>